<dbReference type="InterPro" id="IPR020841">
    <property type="entry name" value="PKS_Beta-ketoAc_synthase_dom"/>
</dbReference>
<dbReference type="Gene3D" id="1.20.930.70">
    <property type="match status" value="1"/>
</dbReference>
<dbReference type="eggNOG" id="COG4981">
    <property type="taxonomic scope" value="Bacteria"/>
</dbReference>
<dbReference type="Gene3D" id="3.40.366.10">
    <property type="entry name" value="Malonyl-Coenzyme A Acyl Carrier Protein, domain 2"/>
    <property type="match status" value="2"/>
</dbReference>
<dbReference type="Gene3D" id="3.90.25.70">
    <property type="match status" value="1"/>
</dbReference>
<evidence type="ECO:0000313" key="11">
    <source>
        <dbReference type="Proteomes" id="UP000009888"/>
    </source>
</evidence>
<dbReference type="InterPro" id="IPR029069">
    <property type="entry name" value="HotDog_dom_sf"/>
</dbReference>
<dbReference type="Pfam" id="PF22690">
    <property type="entry name" value="FAS_AT_central"/>
    <property type="match status" value="1"/>
</dbReference>
<dbReference type="SUPFAM" id="SSF51735">
    <property type="entry name" value="NAD(P)-binding Rossmann-fold domains"/>
    <property type="match status" value="1"/>
</dbReference>
<dbReference type="GO" id="GO:0006633">
    <property type="term" value="P:fatty acid biosynthetic process"/>
    <property type="evidence" value="ECO:0007669"/>
    <property type="project" value="InterPro"/>
</dbReference>
<dbReference type="HOGENOM" id="CLU_000114_7_0_11"/>
<dbReference type="PANTHER" id="PTHR10982:SF21">
    <property type="entry name" value="FATTY ACID SYNTHASE SUBUNIT BETA"/>
    <property type="match status" value="1"/>
</dbReference>
<dbReference type="InterPro" id="IPR001227">
    <property type="entry name" value="Ac_transferase_dom_sf"/>
</dbReference>
<keyword evidence="11" id="KW-1185">Reference proteome</keyword>
<dbReference type="InterPro" id="IPR002539">
    <property type="entry name" value="MaoC-like_dom"/>
</dbReference>
<dbReference type="Gene3D" id="3.40.50.720">
    <property type="entry name" value="NAD(P)-binding Rossmann-like Domain"/>
    <property type="match status" value="1"/>
</dbReference>
<name>K9F0D2_9ACTO</name>
<dbReference type="EMBL" id="AGWL01000007">
    <property type="protein sequence ID" value="EKU94910.1"/>
    <property type="molecule type" value="Genomic_DNA"/>
</dbReference>
<dbReference type="InterPro" id="IPR047224">
    <property type="entry name" value="FAS_alpha_su_C"/>
</dbReference>
<dbReference type="Pfam" id="PF00698">
    <property type="entry name" value="Acyl_transf_1"/>
    <property type="match status" value="1"/>
</dbReference>
<dbReference type="GO" id="GO:0016787">
    <property type="term" value="F:hydrolase activity"/>
    <property type="evidence" value="ECO:0007669"/>
    <property type="project" value="UniProtKB-KW"/>
</dbReference>
<evidence type="ECO:0000259" key="9">
    <source>
        <dbReference type="PROSITE" id="PS52004"/>
    </source>
</evidence>
<dbReference type="InterPro" id="IPR016039">
    <property type="entry name" value="Thiolase-like"/>
</dbReference>
<dbReference type="CDD" id="cd00828">
    <property type="entry name" value="elong_cond_enzymes"/>
    <property type="match status" value="1"/>
</dbReference>
<dbReference type="SUPFAM" id="SSF53901">
    <property type="entry name" value="Thiolase-like"/>
    <property type="match status" value="2"/>
</dbReference>
<dbReference type="GO" id="GO:0004315">
    <property type="term" value="F:3-oxoacyl-[acyl-carrier-protein] synthase activity"/>
    <property type="evidence" value="ECO:0007669"/>
    <property type="project" value="InterPro"/>
</dbReference>
<dbReference type="eggNOG" id="COG2030">
    <property type="taxonomic scope" value="Bacteria"/>
</dbReference>
<feature type="region of interest" description="Disordered" evidence="8">
    <location>
        <begin position="1656"/>
        <end position="1744"/>
    </location>
</feature>
<evidence type="ECO:0000256" key="8">
    <source>
        <dbReference type="SAM" id="MobiDB-lite"/>
    </source>
</evidence>
<dbReference type="InterPro" id="IPR036291">
    <property type="entry name" value="NAD(P)-bd_dom_sf"/>
</dbReference>
<protein>
    <recommendedName>
        <fullName evidence="9">Ketosynthase family 3 (KS3) domain-containing protein</fullName>
    </recommendedName>
</protein>
<evidence type="ECO:0000313" key="10">
    <source>
        <dbReference type="EMBL" id="EKU94910.1"/>
    </source>
</evidence>
<dbReference type="Gene3D" id="3.40.47.10">
    <property type="match status" value="1"/>
</dbReference>
<dbReference type="InterPro" id="IPR014043">
    <property type="entry name" value="Acyl_transferase_dom"/>
</dbReference>
<dbReference type="FunFam" id="3.40.366.10:FF:000009">
    <property type="entry name" value="Fatty acid synthase Fas"/>
    <property type="match status" value="1"/>
</dbReference>
<dbReference type="InterPro" id="IPR016035">
    <property type="entry name" value="Acyl_Trfase/lysoPLipase"/>
</dbReference>
<dbReference type="SMART" id="SM00827">
    <property type="entry name" value="PKS_AT"/>
    <property type="match status" value="1"/>
</dbReference>
<organism evidence="10 11">
    <name type="scientific">Actinobaculum massiliense ACS-171-V-Col2</name>
    <dbReference type="NCBI Taxonomy" id="883066"/>
    <lineage>
        <taxon>Bacteria</taxon>
        <taxon>Bacillati</taxon>
        <taxon>Actinomycetota</taxon>
        <taxon>Actinomycetes</taxon>
        <taxon>Actinomycetales</taxon>
        <taxon>Actinomycetaceae</taxon>
        <taxon>Actinobaculum</taxon>
    </lineage>
</organism>
<keyword evidence="2" id="KW-0596">Phosphopantetheine</keyword>
<keyword evidence="5" id="KW-0378">Hydrolase</keyword>
<gene>
    <name evidence="10" type="ORF">HMPREF9233_01364</name>
</gene>
<dbReference type="GO" id="GO:0005835">
    <property type="term" value="C:fatty acid synthase complex"/>
    <property type="evidence" value="ECO:0007669"/>
    <property type="project" value="InterPro"/>
</dbReference>
<dbReference type="InterPro" id="IPR018201">
    <property type="entry name" value="Ketoacyl_synth_AS"/>
</dbReference>
<dbReference type="SUPFAM" id="SSF52151">
    <property type="entry name" value="FabD/lysophospholipase-like"/>
    <property type="match status" value="2"/>
</dbReference>
<keyword evidence="7" id="KW-0560">Oxidoreductase</keyword>
<dbReference type="Pfam" id="PF02801">
    <property type="entry name" value="Ketoacyl-synt_C"/>
    <property type="match status" value="1"/>
</dbReference>
<evidence type="ECO:0000256" key="5">
    <source>
        <dbReference type="ARBA" id="ARBA00022801"/>
    </source>
</evidence>
<dbReference type="eggNOG" id="COG0331">
    <property type="taxonomic scope" value="Bacteria"/>
</dbReference>
<accession>K9F0D2</accession>
<dbReference type="GO" id="GO:0004318">
    <property type="term" value="F:enoyl-[acyl-carrier-protein] reductase (NADH) activity"/>
    <property type="evidence" value="ECO:0007669"/>
    <property type="project" value="InterPro"/>
</dbReference>
<dbReference type="Proteomes" id="UP000009888">
    <property type="component" value="Unassembled WGS sequence"/>
</dbReference>
<dbReference type="InterPro" id="IPR013785">
    <property type="entry name" value="Aldolase_TIM"/>
</dbReference>
<dbReference type="InterPro" id="IPR050830">
    <property type="entry name" value="Fungal_FAS"/>
</dbReference>
<feature type="compositionally biased region" description="Low complexity" evidence="8">
    <location>
        <begin position="1668"/>
        <end position="1744"/>
    </location>
</feature>
<evidence type="ECO:0000256" key="4">
    <source>
        <dbReference type="ARBA" id="ARBA00022679"/>
    </source>
</evidence>
<dbReference type="PROSITE" id="PS52004">
    <property type="entry name" value="KS3_2"/>
    <property type="match status" value="1"/>
</dbReference>
<sequence>MQFSGQGTPWRSELDATIEDSRLREKLQELDAAAEKILAPVLPELTVMSAGRLDLLGTRGPASFGVAPHTSVPGILLSQYGAALDVDAQPTAIIGHSQGVLAAALLSAPAEQRPAVFALARLIGAAASKITAAAHMNPDGQATPMLSVRGIPVDQLQALIAQFADIDLSIINTRQACVVSGSPAALSGLIVTINRAAEKSVADREAKRMGGEPLRPVTEFLEVAAPFHSHLLEPAVALVDQWAEACELRVAQAEKLARAVLTDHLDWTEEFSAALADLSQSGSNQSEAHYVVDLGPGVALKAITRANLAGSGAVYVEAGTASARDDLVAGSAREYPTHDWSSFAPKLRKIDGKTYLDTAFSRLTGRSPVMLGGMTPTTVDPEIVAAAANAGYWTELGGGGQTSEAVLTENLRGLRRQLAPGRTAQFNAMFLDRYLWDLQFGGRRLVSRQRQGGAPLDGVTISAGIPERDEALELINRLRGEGFAYVAFKPGTVAQIKQVVDIAHHAEGAPLIVQVEDGHAGGHHSWENLDDLLLSTYADMREAGLVITVGGGLGTPDRAAKYLTGEWSRSYGLPAMPVDGIFIGTAAMTAKEAKTNPDVKQLLVHISGVAAEENGGWVAAGEVRGGITSSQSSLHADMYNVENSAARAARLLLELDGKPEEIQRRRDEIIEAINRTAKPYFGDVDKMTYAQQLDRYLELSYPWVDDSVAIRYFEMLQRAEARLSDTDAGEIPTIFSEEDAADDPHGCLQRLRESYPLADEEKVCPQDAAWFHHLCDKYPKPVPFVSIIDESVLRNWGRDSLWQSQDPRYTADQVRIIPGPVSTCAITSVDEPVADILGRYENAAVEDVAAQGTPAVEAFSRNAADRDAFLRNAPFILWHGHLAANPAALIAETEIRETESGLELYVPLDTAWQGTGATQHAVTEMRVPLVLPEDVHTGGLPVVDDARLADSMRAVLAGMSGVGTTTIGGTPIIEQPRMVDGVASLTFAVSPEIGELHSGITAPGGRAPVAVPSALLGSCWPTIYSAMGSGEAEGYPIIEGLLSGVHLDHSEKINAPIDEILQMGELTAHSWVESVEESSAGRVLTIRTKVTAEDHNAGSGGVVLEFQERFAMRGRATTTALPVDPAPRGGNEAEVIDTPRSVLRKVTLSAPSDMTAFAIVSGDFNPIHVSTRAAQVAGMDEPLVHGMWLCAAAQHAVADPEPGKPALHITGWTYRMFGMVSLNDRVEITVERTGRLAGGDLALEVTCRDGEEVVAQATATVAAPLTAYVYPGQGIQAKGMALEERADSPAARDVWQRADQHTRAKLGFSILALVRDNPTELVVGGETFRHPEGVLNLTQFTQVALATVAMAQTARLREQGALISGAYFAGHSLGEYNALSAYSAVFSLEDVLEIVYQRGTTMHHLVPRDAEGRSNYRMGALRPNQFGVTDANVREYVESVARESGEFLEIANYNLAGQQYAIAGTVAGLAALEADAGRRAKEAGGKRPFMLVPGIDVPFHTSRLREGVPEFRQTLANTIPEDINLRVLQNRYVPNLVARPFEVSVEFCDAILDVVPSEAVREIRAQLERDPDADRLPIARDLLIELLAWQFASPVRWIETQELLISLGVEEIVEVGLATAPTLANMAAKTLALPAHANDEVTVLNVQRDSKRVLREDVSRVEEVTDDVAAPAGPAAGEAAVAGQAESAGEADSAGEAESAGQADSAGAAQGAGEPAADANGTAAPARASVPATAPAGAPAGKAADLPFSASDALRALLAYETKIAPEQMGSADSVETLTNGVSSKRNQILMDMTAEFDLASMDGAAEAQVSDLAIQVDQAAHSYRAFGPVLGEAVTDRLRSLTGAAGAKPAHIAERVSGTWQLGEGWVSHVQVELLLGTREGKSTRGGELATLGSTGATSAGALDALIDAAVSAVAQARGIAVAIPSETSGGATVDSAALDAFAEELTGALAENARDLLSRLGHAASPVENLAPDNSLREAMEAELGSGWEKFVTPAFDPNKAVLLDDRWATAREDVAKIAFGKIIIGCFTATGAEVARQASWQAARNPELRARFEEIAREATRQDAGIYSGKIAVVTGMAPGSIAGAMVAGLLAGGATVVATASHISPARLLFAKNLYRENARGDAALWLVPANLASFRDIDALIEWIGSEQKETVGATTKLIKPALLPDLLVPFAAGKVSGYASDAGPEAENQARILLWGVERLLGGLAAIGEDSAVGHRMHVILPGSPNRGLFGGDGAYGEVKAALDAIANKWRVEPWGQRTTIAHAKIGWVAGTGLMGGNDPLVAAAQAKGVHVWNTAEAAQELLTLYTPQALAEAANRPLEHDMTGGLEDIDLAALRGEVTVEESPGHAAQGKTIKALPLARAPRQARATTADFAGTVRPEETIVVVGIGEIGPWGSSRTRWEAEVGVQPDGSFELTPAGVLELAWMMDLLTWHDTPNPGWYDASGNLVEEADIYDRYRDEVVARSGIRAFVDDGPLEDIGTVDLAPVYLEKDVTFSAKDHAEALDHLNADPEFTRIYEENGEWRVIRLAGARTYMPRRTTLSRRVGGQFPTDFDPANWGIPQPMIEGADRLAVYNLMTAVDAFVSAGFSPAELLEYVHPVEVTSTQGTGFGGMTSMRRLFVDRFTNGQIPSDILQEVLPNVVAAHTMQSYVGGYGSMIHPVGACATAAVSVEEGVDKIRTNKAQFVVAGGIDDVQVESLIGFANMNATADSNAMADKGINPRFFSRPGDRRRGGFVEGQGGGTVLLARGDLAMQMGLPVLAVVGYVRSFADGIQTSIPAPGLGALAAGQGGTNSQLVKDLAALGVTPDDISVLSKHDTSTNANDPNEAELHHRLFKAIGRQEGNPLYVVSQKSLTGHSKGGAALFQMAGLSEIFSSGTVPANRALDCQDPVMEKDEFLVWLRDPLQVGTVKASILTSLGFGHVSALMVLVHPAAFQAAIERAHGGEAAREWLEQADIRLAEGARHLQAGMIGHAPLYVETPVRYSEHDDEAAMLLDPAARVN</sequence>
<reference evidence="10 11" key="1">
    <citation type="submission" date="2012-09" db="EMBL/GenBank/DDBJ databases">
        <title>The Genome Sequence of Actinobaculum massiliae ACS-171-V-COL2.</title>
        <authorList>
            <consortium name="The Broad Institute Genome Sequencing Platform"/>
            <person name="Earl A."/>
            <person name="Ward D."/>
            <person name="Feldgarden M."/>
            <person name="Gevers D."/>
            <person name="Saerens B."/>
            <person name="Vaneechoutte M."/>
            <person name="Walker B."/>
            <person name="Young S.K."/>
            <person name="Zeng Q."/>
            <person name="Gargeya S."/>
            <person name="Fitzgerald M."/>
            <person name="Haas B."/>
            <person name="Abouelleil A."/>
            <person name="Alvarado L."/>
            <person name="Arachchi H.M."/>
            <person name="Berlin A."/>
            <person name="Chapman S.B."/>
            <person name="Goldberg J."/>
            <person name="Griggs A."/>
            <person name="Gujja S."/>
            <person name="Hansen M."/>
            <person name="Howarth C."/>
            <person name="Imamovic A."/>
            <person name="Larimer J."/>
            <person name="McCowen C."/>
            <person name="Montmayeur A."/>
            <person name="Murphy C."/>
            <person name="Neiman D."/>
            <person name="Pearson M."/>
            <person name="Priest M."/>
            <person name="Roberts A."/>
            <person name="Saif S."/>
            <person name="Shea T."/>
            <person name="Sisk P."/>
            <person name="Sykes S."/>
            <person name="Wortman J."/>
            <person name="Nusbaum C."/>
            <person name="Birren B."/>
        </authorList>
    </citation>
    <scope>NUCLEOTIDE SEQUENCE [LARGE SCALE GENOMIC DNA]</scope>
    <source>
        <strain evidence="11">ACS-171-V-Col2</strain>
    </source>
</reference>
<dbReference type="eggNOG" id="COG0304">
    <property type="taxonomic scope" value="Bacteria"/>
</dbReference>
<evidence type="ECO:0000256" key="7">
    <source>
        <dbReference type="ARBA" id="ARBA00023002"/>
    </source>
</evidence>
<dbReference type="Gene3D" id="3.10.129.10">
    <property type="entry name" value="Hotdog Thioesterase"/>
    <property type="match status" value="1"/>
</dbReference>
<dbReference type="SUPFAM" id="SSF51412">
    <property type="entry name" value="Inosine monophosphate dehydrogenase (IMPDH)"/>
    <property type="match status" value="1"/>
</dbReference>
<dbReference type="PANTHER" id="PTHR10982">
    <property type="entry name" value="MALONYL COA-ACYL CARRIER PROTEIN TRANSACYLASE"/>
    <property type="match status" value="1"/>
</dbReference>
<dbReference type="InterPro" id="IPR055118">
    <property type="entry name" value="FAS-like_AT_central"/>
</dbReference>
<evidence type="ECO:0000256" key="3">
    <source>
        <dbReference type="ARBA" id="ARBA00022553"/>
    </source>
</evidence>
<dbReference type="Pfam" id="PF01575">
    <property type="entry name" value="MaoC_dehydratas"/>
    <property type="match status" value="1"/>
</dbReference>
<proteinExistence type="inferred from homology"/>
<dbReference type="Pfam" id="PF00109">
    <property type="entry name" value="ketoacyl-synt"/>
    <property type="match status" value="1"/>
</dbReference>
<keyword evidence="4" id="KW-0808">Transferase</keyword>
<dbReference type="Pfam" id="PF18094">
    <property type="entry name" value="DNA_pol_B_N"/>
    <property type="match status" value="1"/>
</dbReference>
<dbReference type="Gene3D" id="3.20.20.70">
    <property type="entry name" value="Aldolase class I"/>
    <property type="match status" value="1"/>
</dbReference>
<dbReference type="Gene3D" id="3.30.70.3320">
    <property type="match status" value="1"/>
</dbReference>
<dbReference type="PRINTS" id="PR01483">
    <property type="entry name" value="FASYNTHASE"/>
</dbReference>
<evidence type="ECO:0000256" key="2">
    <source>
        <dbReference type="ARBA" id="ARBA00022450"/>
    </source>
</evidence>
<evidence type="ECO:0000256" key="1">
    <source>
        <dbReference type="ARBA" id="ARBA00005254"/>
    </source>
</evidence>
<dbReference type="InterPro" id="IPR013565">
    <property type="entry name" value="Fas1/AflB-like_central"/>
</dbReference>
<dbReference type="PATRIC" id="fig|883066.3.peg.1428"/>
<dbReference type="InterPro" id="IPR014030">
    <property type="entry name" value="Ketoacyl_synth_N"/>
</dbReference>
<feature type="domain" description="Ketosynthase family 3 (KS3)" evidence="9">
    <location>
        <begin position="2482"/>
        <end position="2937"/>
    </location>
</feature>
<dbReference type="SUPFAM" id="SSF54637">
    <property type="entry name" value="Thioesterase/thiol ester dehydrase-isomerase"/>
    <property type="match status" value="1"/>
</dbReference>
<dbReference type="STRING" id="202789.GCA_001457435_00745"/>
<keyword evidence="6" id="KW-0521">NADP</keyword>
<keyword evidence="3" id="KW-0597">Phosphoprotein</keyword>
<comment type="caution">
    <text evidence="10">The sequence shown here is derived from an EMBL/GenBank/DDBJ whole genome shotgun (WGS) entry which is preliminary data.</text>
</comment>
<dbReference type="Pfam" id="PF08354">
    <property type="entry name" value="Fas1-AflB-like_hel"/>
    <property type="match status" value="1"/>
</dbReference>
<dbReference type="GO" id="GO:0004312">
    <property type="term" value="F:fatty acid synthase activity"/>
    <property type="evidence" value="ECO:0007669"/>
    <property type="project" value="InterPro"/>
</dbReference>
<comment type="similarity">
    <text evidence="1">Belongs to the enoyl-CoA hydratase/isomerase family.</text>
</comment>
<dbReference type="InterPro" id="IPR003965">
    <property type="entry name" value="Fatty_acid_synthase"/>
</dbReference>
<evidence type="ECO:0000256" key="6">
    <source>
        <dbReference type="ARBA" id="ARBA00022857"/>
    </source>
</evidence>
<dbReference type="PROSITE" id="PS00606">
    <property type="entry name" value="KS3_1"/>
    <property type="match status" value="1"/>
</dbReference>
<dbReference type="InterPro" id="IPR014031">
    <property type="entry name" value="Ketoacyl_synth_C"/>
</dbReference>